<feature type="compositionally biased region" description="Polar residues" evidence="1">
    <location>
        <begin position="62"/>
        <end position="76"/>
    </location>
</feature>
<keyword evidence="2" id="KW-0812">Transmembrane</keyword>
<accession>A0AAN5I2J9</accession>
<keyword evidence="3" id="KW-0732">Signal</keyword>
<evidence type="ECO:0000313" key="4">
    <source>
        <dbReference type="EMBL" id="GMR49632.1"/>
    </source>
</evidence>
<organism evidence="4 5">
    <name type="scientific">Pristionchus mayeri</name>
    <dbReference type="NCBI Taxonomy" id="1317129"/>
    <lineage>
        <taxon>Eukaryota</taxon>
        <taxon>Metazoa</taxon>
        <taxon>Ecdysozoa</taxon>
        <taxon>Nematoda</taxon>
        <taxon>Chromadorea</taxon>
        <taxon>Rhabditida</taxon>
        <taxon>Rhabditina</taxon>
        <taxon>Diplogasteromorpha</taxon>
        <taxon>Diplogasteroidea</taxon>
        <taxon>Neodiplogasteridae</taxon>
        <taxon>Pristionchus</taxon>
    </lineage>
</organism>
<evidence type="ECO:0000256" key="3">
    <source>
        <dbReference type="SAM" id="SignalP"/>
    </source>
</evidence>
<keyword evidence="2" id="KW-1133">Transmembrane helix</keyword>
<keyword evidence="2" id="KW-0472">Membrane</keyword>
<reference evidence="5" key="1">
    <citation type="submission" date="2022-10" db="EMBL/GenBank/DDBJ databases">
        <title>Genome assembly of Pristionchus species.</title>
        <authorList>
            <person name="Yoshida K."/>
            <person name="Sommer R.J."/>
        </authorList>
    </citation>
    <scope>NUCLEOTIDE SEQUENCE [LARGE SCALE GENOMIC DNA]</scope>
    <source>
        <strain evidence="5">RS5460</strain>
    </source>
</reference>
<keyword evidence="5" id="KW-1185">Reference proteome</keyword>
<feature type="region of interest" description="Disordered" evidence="1">
    <location>
        <begin position="55"/>
        <end position="103"/>
    </location>
</feature>
<feature type="transmembrane region" description="Helical" evidence="2">
    <location>
        <begin position="107"/>
        <end position="126"/>
    </location>
</feature>
<name>A0AAN5I2J9_9BILA</name>
<protein>
    <submittedName>
        <fullName evidence="4">Uncharacterized protein</fullName>
    </submittedName>
</protein>
<sequence>MFSARLCIILIAIIALSIFGLVEGQPQPAPATGLSAGKLLSQLSQQFEQAASKFGAPVAKPSVTSPNDVPPSTTTAKPVDDVSTTPSSTSTTTTTTTTSIQNPKMTSSVPVLSLLPAFAVMIIAALL</sequence>
<proteinExistence type="predicted"/>
<feature type="compositionally biased region" description="Low complexity" evidence="1">
    <location>
        <begin position="83"/>
        <end position="99"/>
    </location>
</feature>
<feature type="signal peptide" evidence="3">
    <location>
        <begin position="1"/>
        <end position="24"/>
    </location>
</feature>
<evidence type="ECO:0000256" key="1">
    <source>
        <dbReference type="SAM" id="MobiDB-lite"/>
    </source>
</evidence>
<dbReference type="AlphaFoldDB" id="A0AAN5I2J9"/>
<evidence type="ECO:0000256" key="2">
    <source>
        <dbReference type="SAM" id="Phobius"/>
    </source>
</evidence>
<comment type="caution">
    <text evidence="4">The sequence shown here is derived from an EMBL/GenBank/DDBJ whole genome shotgun (WGS) entry which is preliminary data.</text>
</comment>
<dbReference type="Proteomes" id="UP001328107">
    <property type="component" value="Unassembled WGS sequence"/>
</dbReference>
<dbReference type="EMBL" id="BTRK01000004">
    <property type="protein sequence ID" value="GMR49632.1"/>
    <property type="molecule type" value="Genomic_DNA"/>
</dbReference>
<gene>
    <name evidence="4" type="ORF">PMAYCL1PPCAC_19827</name>
</gene>
<feature type="chain" id="PRO_5042954270" evidence="3">
    <location>
        <begin position="25"/>
        <end position="127"/>
    </location>
</feature>
<evidence type="ECO:0000313" key="5">
    <source>
        <dbReference type="Proteomes" id="UP001328107"/>
    </source>
</evidence>